<protein>
    <submittedName>
        <fullName evidence="3">Uncharacterized protein</fullName>
    </submittedName>
</protein>
<reference evidence="3" key="2">
    <citation type="submission" date="2023-11" db="UniProtKB">
        <authorList>
            <consortium name="WormBaseParasite"/>
        </authorList>
    </citation>
    <scope>IDENTIFICATION</scope>
</reference>
<feature type="signal peptide" evidence="1">
    <location>
        <begin position="1"/>
        <end position="21"/>
    </location>
</feature>
<dbReference type="Proteomes" id="UP000050795">
    <property type="component" value="Unassembled WGS sequence"/>
</dbReference>
<evidence type="ECO:0000313" key="2">
    <source>
        <dbReference type="Proteomes" id="UP000050795"/>
    </source>
</evidence>
<dbReference type="AlphaFoldDB" id="A0AA85IPU5"/>
<proteinExistence type="predicted"/>
<organism evidence="2 3">
    <name type="scientific">Trichobilharzia regenti</name>
    <name type="common">Nasal bird schistosome</name>
    <dbReference type="NCBI Taxonomy" id="157069"/>
    <lineage>
        <taxon>Eukaryota</taxon>
        <taxon>Metazoa</taxon>
        <taxon>Spiralia</taxon>
        <taxon>Lophotrochozoa</taxon>
        <taxon>Platyhelminthes</taxon>
        <taxon>Trematoda</taxon>
        <taxon>Digenea</taxon>
        <taxon>Strigeidida</taxon>
        <taxon>Schistosomatoidea</taxon>
        <taxon>Schistosomatidae</taxon>
        <taxon>Trichobilharzia</taxon>
    </lineage>
</organism>
<evidence type="ECO:0000313" key="3">
    <source>
        <dbReference type="WBParaSite" id="TREG1_111920.4"/>
    </source>
</evidence>
<reference evidence="2" key="1">
    <citation type="submission" date="2022-06" db="EMBL/GenBank/DDBJ databases">
        <authorList>
            <person name="Berger JAMES D."/>
            <person name="Berger JAMES D."/>
        </authorList>
    </citation>
    <scope>NUCLEOTIDE SEQUENCE [LARGE SCALE GENOMIC DNA]</scope>
</reference>
<evidence type="ECO:0000256" key="1">
    <source>
        <dbReference type="SAM" id="SignalP"/>
    </source>
</evidence>
<name>A0AA85IPU5_TRIRE</name>
<sequence>MSLVTVISVLLLCTSLVTVGGFGKKKKADACVDAHNDLKDAFPNDKKVIDQYVNCINKIYLEYYKPDIFKGAESGFGPEYSGCDKLRLHIPSQELLPIYENIADKLTSVHQWYRTKRQC</sequence>
<accession>A0AA85IPU5</accession>
<dbReference type="WBParaSite" id="TREG1_111920.4">
    <property type="protein sequence ID" value="TREG1_111920.4"/>
    <property type="gene ID" value="TREG1_111920"/>
</dbReference>
<feature type="chain" id="PRO_5041732408" evidence="1">
    <location>
        <begin position="22"/>
        <end position="119"/>
    </location>
</feature>
<keyword evidence="2" id="KW-1185">Reference proteome</keyword>
<keyword evidence="1" id="KW-0732">Signal</keyword>